<feature type="compositionally biased region" description="Basic and acidic residues" evidence="1">
    <location>
        <begin position="1"/>
        <end position="10"/>
    </location>
</feature>
<dbReference type="EMBL" id="HG670834">
    <property type="protein sequence ID" value="CDI78189.1"/>
    <property type="molecule type" value="Genomic_DNA"/>
</dbReference>
<dbReference type="RefSeq" id="XP_013251562.1">
    <property type="nucleotide sequence ID" value="XM_013396108.1"/>
</dbReference>
<reference evidence="2" key="1">
    <citation type="submission" date="2013-10" db="EMBL/GenBank/DDBJ databases">
        <title>Genomic analysis of the causative agents of coccidiosis in chickens.</title>
        <authorList>
            <person name="Reid A.J."/>
            <person name="Blake D."/>
            <person name="Billington K."/>
            <person name="Browne H."/>
            <person name="Dunn M."/>
            <person name="Hung S."/>
            <person name="Kawahara F."/>
            <person name="Miranda-Saavedra D."/>
            <person name="Mourier T."/>
            <person name="Nagra H."/>
            <person name="Otto T.D."/>
            <person name="Rawlings N."/>
            <person name="Sanchez A."/>
            <person name="Sanders M."/>
            <person name="Subramaniam C."/>
            <person name="Tay Y."/>
            <person name="Dear P."/>
            <person name="Doerig C."/>
            <person name="Gruber A."/>
            <person name="Parkinson J."/>
            <person name="Shirley M."/>
            <person name="Wan K.L."/>
            <person name="Berriman M."/>
            <person name="Tomley F."/>
            <person name="Pain A."/>
        </authorList>
    </citation>
    <scope>NUCLEOTIDE SEQUENCE</scope>
    <source>
        <strain evidence="2">Houghton</strain>
    </source>
</reference>
<dbReference type="AlphaFoldDB" id="U6GHY5"/>
<dbReference type="GeneID" id="25274854"/>
<dbReference type="VEuPathDB" id="ToxoDB:EAH_00067840"/>
<keyword evidence="3" id="KW-1185">Reference proteome</keyword>
<evidence type="ECO:0000313" key="3">
    <source>
        <dbReference type="Proteomes" id="UP000018050"/>
    </source>
</evidence>
<reference evidence="2" key="2">
    <citation type="submission" date="2013-10" db="EMBL/GenBank/DDBJ databases">
        <authorList>
            <person name="Aslett M."/>
        </authorList>
    </citation>
    <scope>NUCLEOTIDE SEQUENCE</scope>
    <source>
        <strain evidence="2">Houghton</strain>
    </source>
</reference>
<organism evidence="2 3">
    <name type="scientific">Eimeria acervulina</name>
    <name type="common">Coccidian parasite</name>
    <dbReference type="NCBI Taxonomy" id="5801"/>
    <lineage>
        <taxon>Eukaryota</taxon>
        <taxon>Sar</taxon>
        <taxon>Alveolata</taxon>
        <taxon>Apicomplexa</taxon>
        <taxon>Conoidasida</taxon>
        <taxon>Coccidia</taxon>
        <taxon>Eucoccidiorida</taxon>
        <taxon>Eimeriorina</taxon>
        <taxon>Eimeriidae</taxon>
        <taxon>Eimeria</taxon>
    </lineage>
</organism>
<feature type="compositionally biased region" description="Basic and acidic residues" evidence="1">
    <location>
        <begin position="29"/>
        <end position="54"/>
    </location>
</feature>
<gene>
    <name evidence="2" type="ORF">EAH_00067840</name>
</gene>
<sequence>MVAEPSHAEEPEGLVEEQESPASPTTTDKSIRIDAHEAASGRLPGHKDGKDYRGFSRLPSSVMRSRSTGEHEQQQQVKDAHSHPPASEGEHEQQQQVKDAHSHPPASEEEASPLPSVSTVTPPPSEDPLSLHDAWGLPMLDHFERTLPPGVKQGKDAIAEWLAKGHTGDEELVGMNLLLRNVMPLHWVEGDGPQQRLVHINKLLGGGGTAIVVEAEDMATHEVFAMRITRVHVKVGQVFDNDADFLLTVQRELVLGEELARILCATTLASNGEVIWLCY</sequence>
<feature type="compositionally biased region" description="Basic and acidic residues" evidence="1">
    <location>
        <begin position="67"/>
        <end position="102"/>
    </location>
</feature>
<feature type="region of interest" description="Disordered" evidence="1">
    <location>
        <begin position="1"/>
        <end position="133"/>
    </location>
</feature>
<accession>U6GHY5</accession>
<name>U6GHY5_EIMAC</name>
<evidence type="ECO:0000256" key="1">
    <source>
        <dbReference type="SAM" id="MobiDB-lite"/>
    </source>
</evidence>
<proteinExistence type="predicted"/>
<protein>
    <submittedName>
        <fullName evidence="2">Uncharacterized protein</fullName>
    </submittedName>
</protein>
<evidence type="ECO:0000313" key="2">
    <source>
        <dbReference type="EMBL" id="CDI78189.1"/>
    </source>
</evidence>
<dbReference type="Proteomes" id="UP000018050">
    <property type="component" value="Unassembled WGS sequence"/>
</dbReference>